<reference evidence="2 3" key="1">
    <citation type="journal article" date="2018" name="PLoS Genet.">
        <title>Population sequencing reveals clonal diversity and ancestral inbreeding in the grapevine cultivar Chardonnay.</title>
        <authorList>
            <person name="Roach M.J."/>
            <person name="Johnson D.L."/>
            <person name="Bohlmann J."/>
            <person name="van Vuuren H.J."/>
            <person name="Jones S.J."/>
            <person name="Pretorius I.S."/>
            <person name="Schmidt S.A."/>
            <person name="Borneman A.R."/>
        </authorList>
    </citation>
    <scope>NUCLEOTIDE SEQUENCE [LARGE SCALE GENOMIC DNA]</scope>
    <source>
        <strain evidence="3">cv. Chardonnay</strain>
        <tissue evidence="2">Leaf</tissue>
    </source>
</reference>
<dbReference type="InterPro" id="IPR050861">
    <property type="entry name" value="Dihydroxyacetone_Kinase"/>
</dbReference>
<accession>A0A438CWW9</accession>
<dbReference type="PANTHER" id="PTHR28629:SF4">
    <property type="entry name" value="TRIOKINASE_FMN CYCLASE"/>
    <property type="match status" value="1"/>
</dbReference>
<keyword evidence="2" id="KW-0418">Kinase</keyword>
<evidence type="ECO:0000259" key="1">
    <source>
        <dbReference type="Pfam" id="PF14244"/>
    </source>
</evidence>
<dbReference type="InterPro" id="IPR029472">
    <property type="entry name" value="Copia-like_N"/>
</dbReference>
<keyword evidence="2" id="KW-0808">Transferase</keyword>
<organism evidence="2 3">
    <name type="scientific">Vitis vinifera</name>
    <name type="common">Grape</name>
    <dbReference type="NCBI Taxonomy" id="29760"/>
    <lineage>
        <taxon>Eukaryota</taxon>
        <taxon>Viridiplantae</taxon>
        <taxon>Streptophyta</taxon>
        <taxon>Embryophyta</taxon>
        <taxon>Tracheophyta</taxon>
        <taxon>Spermatophyta</taxon>
        <taxon>Magnoliopsida</taxon>
        <taxon>eudicotyledons</taxon>
        <taxon>Gunneridae</taxon>
        <taxon>Pentapetalae</taxon>
        <taxon>rosids</taxon>
        <taxon>Vitales</taxon>
        <taxon>Vitaceae</taxon>
        <taxon>Viteae</taxon>
        <taxon>Vitis</taxon>
    </lineage>
</organism>
<dbReference type="EMBL" id="QGNW01001943">
    <property type="protein sequence ID" value="RVW27696.1"/>
    <property type="molecule type" value="Genomic_DNA"/>
</dbReference>
<dbReference type="AlphaFoldDB" id="A0A438CWW9"/>
<dbReference type="GO" id="GO:0016301">
    <property type="term" value="F:kinase activity"/>
    <property type="evidence" value="ECO:0007669"/>
    <property type="project" value="UniProtKB-KW"/>
</dbReference>
<protein>
    <submittedName>
        <fullName evidence="2">Putative 3,4-dihydroxy-2-butanone kinase</fullName>
    </submittedName>
</protein>
<sequence>MAFQAKKLINDPNDVVTEFIEGLVETYPGLQYLDGFPQVKVVLRADVSGATYNKVAVISVSTWYQSTNCSKALINPWLPKKETTMSPVNWQPRKRVEDKLLHGLGRAFDNSPLHLTIEKLNGKNYREWAQAIKLVIDGKGKLGFLTGETRRPPSTDATASHKWRMMGCDTETYFDVENASQIFELKTRLWQMKQGDREVTEHYTEIRVLSRWPSPSIREVFSEVQREESRRKVMLREHLTSVPEALALVIHWKPRQLIKAHSHQASTGNPDRQNTTENYQSASNVRFNSDQLAKLYELFSNFQASGQSSTTLSSGSLAYKGPIIGKTISSAKECEGLYYFDEANVCG</sequence>
<proteinExistence type="predicted"/>
<gene>
    <name evidence="2" type="primary">DHBK_1</name>
    <name evidence="2" type="ORF">CK203_106711</name>
</gene>
<dbReference type="Proteomes" id="UP000288805">
    <property type="component" value="Unassembled WGS sequence"/>
</dbReference>
<dbReference type="PANTHER" id="PTHR28629">
    <property type="entry name" value="TRIOKINASE/FMN CYCLASE"/>
    <property type="match status" value="1"/>
</dbReference>
<comment type="caution">
    <text evidence="2">The sequence shown here is derived from an EMBL/GenBank/DDBJ whole genome shotgun (WGS) entry which is preliminary data.</text>
</comment>
<name>A0A438CWW9_VITVI</name>
<evidence type="ECO:0000313" key="2">
    <source>
        <dbReference type="EMBL" id="RVW27696.1"/>
    </source>
</evidence>
<feature type="domain" description="Retrotransposon Copia-like N-terminal" evidence="1">
    <location>
        <begin position="108"/>
        <end position="153"/>
    </location>
</feature>
<evidence type="ECO:0000313" key="3">
    <source>
        <dbReference type="Proteomes" id="UP000288805"/>
    </source>
</evidence>
<dbReference type="Pfam" id="PF14244">
    <property type="entry name" value="Retrotran_gag_3"/>
    <property type="match status" value="1"/>
</dbReference>